<feature type="compositionally biased region" description="Pro residues" evidence="1">
    <location>
        <begin position="369"/>
        <end position="386"/>
    </location>
</feature>
<evidence type="ECO:0000313" key="2">
    <source>
        <dbReference type="EMBL" id="KAK6360581.1"/>
    </source>
</evidence>
<dbReference type="SUPFAM" id="SSF53167">
    <property type="entry name" value="Purine and uridine phosphorylases"/>
    <property type="match status" value="1"/>
</dbReference>
<keyword evidence="3" id="KW-1185">Reference proteome</keyword>
<comment type="caution">
    <text evidence="2">The sequence shown here is derived from an EMBL/GenBank/DDBJ whole genome shotgun (WGS) entry which is preliminary data.</text>
</comment>
<dbReference type="GO" id="GO:0003824">
    <property type="term" value="F:catalytic activity"/>
    <property type="evidence" value="ECO:0007669"/>
    <property type="project" value="InterPro"/>
</dbReference>
<dbReference type="Proteomes" id="UP001373714">
    <property type="component" value="Unassembled WGS sequence"/>
</dbReference>
<dbReference type="InterPro" id="IPR035994">
    <property type="entry name" value="Nucleoside_phosphorylase_sf"/>
</dbReference>
<dbReference type="AlphaFoldDB" id="A0AAV9VHF5"/>
<dbReference type="Gene3D" id="3.40.50.1580">
    <property type="entry name" value="Nucleoside phosphorylase domain"/>
    <property type="match status" value="1"/>
</dbReference>
<evidence type="ECO:0000256" key="1">
    <source>
        <dbReference type="SAM" id="MobiDB-lite"/>
    </source>
</evidence>
<evidence type="ECO:0008006" key="4">
    <source>
        <dbReference type="Google" id="ProtNLM"/>
    </source>
</evidence>
<name>A0AAV9VHF5_9PEZI</name>
<feature type="compositionally biased region" description="Polar residues" evidence="1">
    <location>
        <begin position="335"/>
        <end position="368"/>
    </location>
</feature>
<organism evidence="2 3">
    <name type="scientific">Orbilia blumenaviensis</name>
    <dbReference type="NCBI Taxonomy" id="1796055"/>
    <lineage>
        <taxon>Eukaryota</taxon>
        <taxon>Fungi</taxon>
        <taxon>Dikarya</taxon>
        <taxon>Ascomycota</taxon>
        <taxon>Pezizomycotina</taxon>
        <taxon>Orbiliomycetes</taxon>
        <taxon>Orbiliales</taxon>
        <taxon>Orbiliaceae</taxon>
        <taxon>Orbilia</taxon>
    </lineage>
</organism>
<protein>
    <recommendedName>
        <fullName evidence="4">Nucleoside phosphorylase domain-containing protein</fullName>
    </recommendedName>
</protein>
<dbReference type="EMBL" id="JAVHNS010000003">
    <property type="protein sequence ID" value="KAK6360581.1"/>
    <property type="molecule type" value="Genomic_DNA"/>
</dbReference>
<dbReference type="PANTHER" id="PTHR46082:SF11">
    <property type="entry name" value="AAA+ ATPASE DOMAIN-CONTAINING PROTEIN-RELATED"/>
    <property type="match status" value="1"/>
</dbReference>
<dbReference type="GO" id="GO:0009116">
    <property type="term" value="P:nucleoside metabolic process"/>
    <property type="evidence" value="ECO:0007669"/>
    <property type="project" value="InterPro"/>
</dbReference>
<dbReference type="InterPro" id="IPR053137">
    <property type="entry name" value="NLR-like"/>
</dbReference>
<proteinExistence type="predicted"/>
<sequence length="510" mass="56613">MATKKKLTHDDYTVGWATVLPVEVTAARLLLDEEHVRLPSQGKDDNSYILGRMGLHNIVITFPGVGIYGTNAAAQMVTNMVRTFPNIRFGLLVGVGGGAPGPGPKYNETNRDIRLGDVVVSKPEGDKGGVFQYDMGKQLNEEYQILSHLNSPPNLLLGAVKLLISDRDVGEEQMNEYIKDAVKSAAERRVPQPVLFHSPGQENDKLFKASFRHAGGDDCSSCSTRMAIDRPPRGFVQPLVHYGTIASSNTVMKSAENRDKLREKWKVACFEMEAAGLMNNFPCLVIRGVCDYSDDHKNKAWQPYAAVTAAAYAKDLLRVINPEDVAREERPAAKITNSNSNSGEASTSEPPANTSSGTSSRQDQASSPSTPPRPQVAPTPLTPTTPTPRTAKTQSAWPPAGLQAMPRDEMKAKWADTIGQHAQAFIAPDDTEVTVLRGKTLCLSYNHVLYPLYYCRQRDKGCPRKEVRQWEWRLEDKRLLPTGLREKVSHVFICDTRYERIRYILEPDYD</sequence>
<dbReference type="PANTHER" id="PTHR46082">
    <property type="entry name" value="ATP/GTP-BINDING PROTEIN-RELATED"/>
    <property type="match status" value="1"/>
</dbReference>
<evidence type="ECO:0000313" key="3">
    <source>
        <dbReference type="Proteomes" id="UP001373714"/>
    </source>
</evidence>
<accession>A0AAV9VHF5</accession>
<feature type="region of interest" description="Disordered" evidence="1">
    <location>
        <begin position="328"/>
        <end position="403"/>
    </location>
</feature>
<gene>
    <name evidence="2" type="ORF">TWF730_006720</name>
</gene>
<reference evidence="2 3" key="1">
    <citation type="submission" date="2019-10" db="EMBL/GenBank/DDBJ databases">
        <authorList>
            <person name="Palmer J.M."/>
        </authorList>
    </citation>
    <scope>NUCLEOTIDE SEQUENCE [LARGE SCALE GENOMIC DNA]</scope>
    <source>
        <strain evidence="2 3">TWF730</strain>
    </source>
</reference>